<keyword evidence="4" id="KW-1185">Reference proteome</keyword>
<dbReference type="EMBL" id="JAEQNB010000001">
    <property type="protein sequence ID" value="MBL0385935.1"/>
    <property type="molecule type" value="Genomic_DNA"/>
</dbReference>
<evidence type="ECO:0000256" key="1">
    <source>
        <dbReference type="ARBA" id="ARBA00022737"/>
    </source>
</evidence>
<dbReference type="Proteomes" id="UP000602284">
    <property type="component" value="Unassembled WGS sequence"/>
</dbReference>
<comment type="caution">
    <text evidence="3">The sequence shown here is derived from an EMBL/GenBank/DDBJ whole genome shotgun (WGS) entry which is preliminary data.</text>
</comment>
<organism evidence="3 4">
    <name type="scientific">Tumebacillus amylolyticus</name>
    <dbReference type="NCBI Taxonomy" id="2801339"/>
    <lineage>
        <taxon>Bacteria</taxon>
        <taxon>Bacillati</taxon>
        <taxon>Bacillota</taxon>
        <taxon>Bacilli</taxon>
        <taxon>Bacillales</taxon>
        <taxon>Alicyclobacillaceae</taxon>
        <taxon>Tumebacillus</taxon>
    </lineage>
</organism>
<keyword evidence="1" id="KW-0677">Repeat</keyword>
<accession>A0ABS1J6V7</accession>
<dbReference type="InterPro" id="IPR013783">
    <property type="entry name" value="Ig-like_fold"/>
</dbReference>
<dbReference type="Gene3D" id="2.60.120.260">
    <property type="entry name" value="Galactose-binding domain-like"/>
    <property type="match status" value="7"/>
</dbReference>
<dbReference type="InterPro" id="IPR050964">
    <property type="entry name" value="Striated_Muscle_Regulatory"/>
</dbReference>
<protein>
    <submittedName>
        <fullName evidence="3">Fibronectin type III domain-containing protein</fullName>
    </submittedName>
</protein>
<dbReference type="CDD" id="cd00063">
    <property type="entry name" value="FN3"/>
    <property type="match status" value="3"/>
</dbReference>
<dbReference type="SUPFAM" id="SSF49265">
    <property type="entry name" value="Fibronectin type III"/>
    <property type="match status" value="3"/>
</dbReference>
<dbReference type="Gene3D" id="2.60.40.10">
    <property type="entry name" value="Immunoglobulins"/>
    <property type="match status" value="4"/>
</dbReference>
<dbReference type="PANTHER" id="PTHR13817:SF73">
    <property type="entry name" value="FIBRONECTIN TYPE-III DOMAIN-CONTAINING PROTEIN"/>
    <property type="match status" value="1"/>
</dbReference>
<feature type="domain" description="Fibronectin type-III" evidence="2">
    <location>
        <begin position="1244"/>
        <end position="1329"/>
    </location>
</feature>
<dbReference type="InterPro" id="IPR036116">
    <property type="entry name" value="FN3_sf"/>
</dbReference>
<dbReference type="PANTHER" id="PTHR13817">
    <property type="entry name" value="TITIN"/>
    <property type="match status" value="1"/>
</dbReference>
<evidence type="ECO:0000313" key="3">
    <source>
        <dbReference type="EMBL" id="MBL0385935.1"/>
    </source>
</evidence>
<dbReference type="PROSITE" id="PS50853">
    <property type="entry name" value="FN3"/>
    <property type="match status" value="4"/>
</dbReference>
<feature type="domain" description="Fibronectin type-III" evidence="2">
    <location>
        <begin position="758"/>
        <end position="846"/>
    </location>
</feature>
<dbReference type="Pfam" id="PF00041">
    <property type="entry name" value="fn3"/>
    <property type="match status" value="4"/>
</dbReference>
<dbReference type="InterPro" id="IPR008979">
    <property type="entry name" value="Galactose-bd-like_sf"/>
</dbReference>
<evidence type="ECO:0000313" key="4">
    <source>
        <dbReference type="Proteomes" id="UP000602284"/>
    </source>
</evidence>
<feature type="domain" description="Fibronectin type-III" evidence="2">
    <location>
        <begin position="515"/>
        <end position="603"/>
    </location>
</feature>
<name>A0ABS1J6V7_9BACL</name>
<dbReference type="SMART" id="SM00060">
    <property type="entry name" value="FN3"/>
    <property type="match status" value="5"/>
</dbReference>
<proteinExistence type="predicted"/>
<dbReference type="RefSeq" id="WP_201631532.1">
    <property type="nucleotide sequence ID" value="NZ_JAEQNB010000001.1"/>
</dbReference>
<dbReference type="InterPro" id="IPR003961">
    <property type="entry name" value="FN3_dom"/>
</dbReference>
<feature type="domain" description="Fibronectin type-III" evidence="2">
    <location>
        <begin position="998"/>
        <end position="1089"/>
    </location>
</feature>
<reference evidence="3 4" key="1">
    <citation type="submission" date="2021-01" db="EMBL/GenBank/DDBJ databases">
        <title>Tumebacillus sp. strain ITR2 16S ribosomal RNA gene Genome sequencing and assembly.</title>
        <authorList>
            <person name="Kang M."/>
        </authorList>
    </citation>
    <scope>NUCLEOTIDE SEQUENCE [LARGE SCALE GENOMIC DNA]</scope>
    <source>
        <strain evidence="3 4">ITR2</strain>
    </source>
</reference>
<evidence type="ECO:0000259" key="2">
    <source>
        <dbReference type="PROSITE" id="PS50853"/>
    </source>
</evidence>
<gene>
    <name evidence="3" type="ORF">JJB07_04655</name>
</gene>
<dbReference type="SUPFAM" id="SSF49785">
    <property type="entry name" value="Galactose-binding domain-like"/>
    <property type="match status" value="4"/>
</dbReference>
<sequence length="1474" mass="160376">MNKVRNRKSTVVLSCLALAAGLIGYTGFGTIPSASAFTPVVNAGFETYTGTNGVADGWTVNVPATATGGLQVVDSPVKEGLHAQRVSVGGLLTGETAGIEQTVDVDPSSQYELSGYFNIESLVHANVQLYIEYQDAAGTVVDSNTIQQVQLTNGYVRFQNIRIADSTVVKAKIAVRLAATADDASGTFTVDQLAFAKTGDTLVNAGFEDYNGMYGVSDIWRVGVNAGSQGSYSVLNSPVYTGYRAQKIAATNLLYPGFVHMHQVVTAVPGRTYAASGMFNIPQLTNSKFQLYLLFMDKDNKLIETEEPFVQTDPTSGYQWMKTGVFAAPADAAFVQVDALIRANGDGASGMFYADDMRITLDQPVPVPDQPIVDLIPKMTSNTQPLGEVTATPVAATTYQAFDDNNTTAITQPASSGTLGFDFKTPAVVREYSISSNSTTKSPKDWKFEGYDGYQWVTLDEQSDIKDWKSSVLTKKFSIPNKLPYLQYRINVTANNGDASSLVTAELAMYGYFGIPATPKGLANTVNTDKSVTLKWSSQLGVTGYYVYQDNNPTPVLTVAAGTTTATLTGLENNRVYHYKISAYNAVGESVKTNEVLAMPYEANQWLNPTMTSNTVPSGIVTTSVAPANGFKLFDHNGNGTSWAGADSNPVTIDYDFQTPTIVKEYALYTYAGAYSTSAPKNWTFEGFDGTQWVVLDTQSNVSDWATYTTKYFTTTNTKPYFKYRLNMKDNNGSLVNGVPNYQLYEVQLLGSYDVPAMPTGLIDTANSDGTVSLKWTPQLGITSYNIYQDYQDATSIPVKTVPVGTTTATLIGLENNRVYRYRISAVNAVGESAKTADIIAMPYSATQWVNPTMTSNTAPSGIVTTSVAPANGFKLFDHNGNGTSWAGADTKPVTIDYDFQTPTIVKEYTLYTYAGAYATSAPKNWTFEGFDGTQWVVLDTQSNVSDWATYTTKYFTTTNTKPYLKYRLNMTDNNGALTSGVPNYQLFEVVLLGSYDVPAMPTGLIDTANGDGTVSLKWTPQLGITGYNIYQDYQDETSVPVKTIPVGTTTATLTGLENNRVYRYRISAVNAVGESAKTADIIAMPYSATQWVNPTMTSNTAPSGIVTTSVAPANGFKLFDHNGNGTSWAGADTKPVTIDYDFQTPTIVKEYTLYTYAGAYSTSAPKNWTFEGFDGSKWVVLDTQSNVSDWATYTTKYFTTTNTTPYNKYRLNMTDNNGNLVNNVPNYQLFEVVLLGSYDIPAMPTGLMNTSNGDGTVSLKWTPQLGITNYNIYQDDGNVPVKTIPVGTTTATLIGLENNRVYHYRISAVNAVAESSKSSEVIAMPYNATQWVNPTMTSNTAPSGIVTTSVAPTNGYKLFDHNGNGTNWIGSAATPVTIDYDFQTPTVVKEYTLFTYAGAYSTSAPKDWTFEGFDGTQWVVLDTQTNVTDWATYVTKYFTTSNTTPYTKYRLNMTANNGNANFQLYEVQLLGNH</sequence>